<evidence type="ECO:0000313" key="1">
    <source>
        <dbReference type="EMBL" id="KAJ9654143.1"/>
    </source>
</evidence>
<keyword evidence="2" id="KW-1185">Reference proteome</keyword>
<gene>
    <name evidence="1" type="ORF">H2198_006762</name>
</gene>
<comment type="caution">
    <text evidence="1">The sequence shown here is derived from an EMBL/GenBank/DDBJ whole genome shotgun (WGS) entry which is preliminary data.</text>
</comment>
<dbReference type="EMBL" id="JAPDRQ010000130">
    <property type="protein sequence ID" value="KAJ9654143.1"/>
    <property type="molecule type" value="Genomic_DNA"/>
</dbReference>
<sequence length="518" mass="59250">MVDDFTTVLAAVRQIKKLEISIISQSVSLQNELWSLLLSLLKSLKLLLTENRRNETVIPRGTTQEDCLYPVRSDLVAAVNSLLSNLQQPLTPPAQQQPQLISASPQQQLIPPVQQHLVLPNRQHTFNPPAQQPQPVSANLQQQPIHPIQQPVRSNRQHTFNPPVQQPQPVFANPQQQPIHPIQQPVRSNEQQQSKPKRSRTVSLDRLLTHCQKSLECDYWKNPTTSDFDNTLHEPHFLTNVLNIIKKASSCQEEQTIGECRYAFSGCLWVYHRWKSFKGKKTARGGTTYRHFASSLGVDGKSPSFRETIRTGARFQQLDKLGLLFCTNLSLICRVTDQVFQNFISAVERGELDQKVQNFQALCYKFGNISTTAQKFNAEFNTMADSAIITGHRNKRQRRLHNQENHSGRSSLPLTCRDLLPQSNKKRLETEYFDRAYPFDNVVSDTNYDIHDFDNVFPNDGSDIHDFDNVFPNDGSDIHDFDNVFPNDGSDIHDFDNVFLNNGSDIHDFDNVFLNNWL</sequence>
<dbReference type="Proteomes" id="UP001172386">
    <property type="component" value="Unassembled WGS sequence"/>
</dbReference>
<accession>A0ACC3A1Z2</accession>
<evidence type="ECO:0000313" key="2">
    <source>
        <dbReference type="Proteomes" id="UP001172386"/>
    </source>
</evidence>
<reference evidence="1" key="1">
    <citation type="submission" date="2022-10" db="EMBL/GenBank/DDBJ databases">
        <title>Culturing micro-colonial fungi from biological soil crusts in the Mojave desert and describing Neophaeococcomyces mojavensis, and introducing the new genera and species Taxawa tesnikishii.</title>
        <authorList>
            <person name="Kurbessoian T."/>
            <person name="Stajich J.E."/>
        </authorList>
    </citation>
    <scope>NUCLEOTIDE SEQUENCE</scope>
    <source>
        <strain evidence="1">JES_112</strain>
    </source>
</reference>
<organism evidence="1 2">
    <name type="scientific">Neophaeococcomyces mojaviensis</name>
    <dbReference type="NCBI Taxonomy" id="3383035"/>
    <lineage>
        <taxon>Eukaryota</taxon>
        <taxon>Fungi</taxon>
        <taxon>Dikarya</taxon>
        <taxon>Ascomycota</taxon>
        <taxon>Pezizomycotina</taxon>
        <taxon>Eurotiomycetes</taxon>
        <taxon>Chaetothyriomycetidae</taxon>
        <taxon>Chaetothyriales</taxon>
        <taxon>Chaetothyriales incertae sedis</taxon>
        <taxon>Neophaeococcomyces</taxon>
    </lineage>
</organism>
<protein>
    <submittedName>
        <fullName evidence="1">Uncharacterized protein</fullName>
    </submittedName>
</protein>
<name>A0ACC3A1Z2_9EURO</name>
<proteinExistence type="predicted"/>